<keyword evidence="1" id="KW-1133">Transmembrane helix</keyword>
<dbReference type="InterPro" id="IPR002656">
    <property type="entry name" value="Acyl_transf_3_dom"/>
</dbReference>
<dbReference type="Pfam" id="PF01757">
    <property type="entry name" value="Acyl_transf_3"/>
    <property type="match status" value="1"/>
</dbReference>
<dbReference type="GO" id="GO:0016747">
    <property type="term" value="F:acyltransferase activity, transferring groups other than amino-acyl groups"/>
    <property type="evidence" value="ECO:0007669"/>
    <property type="project" value="InterPro"/>
</dbReference>
<feature type="transmembrane region" description="Helical" evidence="1">
    <location>
        <begin position="83"/>
        <end position="102"/>
    </location>
</feature>
<feature type="transmembrane region" description="Helical" evidence="1">
    <location>
        <begin position="224"/>
        <end position="248"/>
    </location>
</feature>
<name>A0A2N7VE50_9BURK</name>
<feature type="transmembrane region" description="Helical" evidence="1">
    <location>
        <begin position="182"/>
        <end position="204"/>
    </location>
</feature>
<feature type="transmembrane region" description="Helical" evidence="1">
    <location>
        <begin position="361"/>
        <end position="383"/>
    </location>
</feature>
<feature type="transmembrane region" description="Helical" evidence="1">
    <location>
        <begin position="260"/>
        <end position="279"/>
    </location>
</feature>
<protein>
    <recommendedName>
        <fullName evidence="2">Acyltransferase 3 domain-containing protein</fullName>
    </recommendedName>
</protein>
<keyword evidence="1" id="KW-0472">Membrane</keyword>
<evidence type="ECO:0000313" key="4">
    <source>
        <dbReference type="Proteomes" id="UP000235616"/>
    </source>
</evidence>
<feature type="transmembrane region" description="Helical" evidence="1">
    <location>
        <begin position="151"/>
        <end position="170"/>
    </location>
</feature>
<dbReference type="Proteomes" id="UP000235616">
    <property type="component" value="Unassembled WGS sequence"/>
</dbReference>
<feature type="transmembrane region" description="Helical" evidence="1">
    <location>
        <begin position="45"/>
        <end position="63"/>
    </location>
</feature>
<proteinExistence type="predicted"/>
<dbReference type="PANTHER" id="PTHR23028">
    <property type="entry name" value="ACETYLTRANSFERASE"/>
    <property type="match status" value="1"/>
</dbReference>
<feature type="transmembrane region" description="Helical" evidence="1">
    <location>
        <begin position="114"/>
        <end position="136"/>
    </location>
</feature>
<sequence>MRPTILPLTSLRGIAAVLVVINHASLLMLPLGLTRARPALIKTGILGMTIFFVLSGFVMYYNYAHRITTERREGTLHFAAARFARLYPLLLAYVLLNFALNVGRALVRGHSTEASIYVATLPLYLLGIQSWLYAVIGNTNVTISQALGNPAWSVSTELFFYMLFVPLIIMRKASTPSISRGIVIVIASITARGLFLLAAGTSVLQHWIAMKFGESPLLNVYEWLVYYCPYGRCFEFLAGIGIGEIWLARRQNLCSPALDFFGKTAGVCGLAYIGASFVSEIGFSIPWLFEGAAMHFFYIIAVPPAIYLMSRERGLGAKFLSLAPLLLLGEISYSLYFVHTLVFPMFRVSPETDIAQHLPSVAGRCAAFTAITLSVSTLVYRLYEKPARAALSRVLGIGQRPIEPRPASGKPLSGVVRP</sequence>
<evidence type="ECO:0000256" key="1">
    <source>
        <dbReference type="SAM" id="Phobius"/>
    </source>
</evidence>
<reference evidence="3 4" key="1">
    <citation type="submission" date="2018-01" db="EMBL/GenBank/DDBJ databases">
        <title>Whole genome analyses suggest that Burkholderia sensu lato contains two further novel genera in the rhizoxinica-symbiotica group Mycetohabitans gen. nov., and Trinickia gen. nov.: implications for the evolution of diazotrophy and nodulation in the Burkholderiaceae.</title>
        <authorList>
            <person name="Estrada-de los Santos P."/>
            <person name="Palmer M."/>
            <person name="Chavez-Ramirez B."/>
            <person name="Beukes C."/>
            <person name="Steenkamp E.T."/>
            <person name="Hirsch A.M."/>
            <person name="Manyaka P."/>
            <person name="Maluk M."/>
            <person name="Lafos M."/>
            <person name="Crook M."/>
            <person name="Gross E."/>
            <person name="Simon M.F."/>
            <person name="Bueno dos Reis Junior F."/>
            <person name="Poole P.S."/>
            <person name="Venter S.N."/>
            <person name="James E.K."/>
        </authorList>
    </citation>
    <scope>NUCLEOTIDE SEQUENCE [LARGE SCALE GENOMIC DNA]</scope>
    <source>
        <strain evidence="3 4">GIMN1.004</strain>
    </source>
</reference>
<evidence type="ECO:0000313" key="3">
    <source>
        <dbReference type="EMBL" id="PMS15407.1"/>
    </source>
</evidence>
<dbReference type="GO" id="GO:0000271">
    <property type="term" value="P:polysaccharide biosynthetic process"/>
    <property type="evidence" value="ECO:0007669"/>
    <property type="project" value="TreeGrafter"/>
</dbReference>
<evidence type="ECO:0000259" key="2">
    <source>
        <dbReference type="Pfam" id="PF01757"/>
    </source>
</evidence>
<organism evidence="3 4">
    <name type="scientific">Trinickia dabaoshanensis</name>
    <dbReference type="NCBI Taxonomy" id="564714"/>
    <lineage>
        <taxon>Bacteria</taxon>
        <taxon>Pseudomonadati</taxon>
        <taxon>Pseudomonadota</taxon>
        <taxon>Betaproteobacteria</taxon>
        <taxon>Burkholderiales</taxon>
        <taxon>Burkholderiaceae</taxon>
        <taxon>Trinickia</taxon>
    </lineage>
</organism>
<feature type="domain" description="Acyltransferase 3" evidence="2">
    <location>
        <begin position="10"/>
        <end position="347"/>
    </location>
</feature>
<feature type="transmembrane region" description="Helical" evidence="1">
    <location>
        <begin position="12"/>
        <end position="33"/>
    </location>
</feature>
<keyword evidence="4" id="KW-1185">Reference proteome</keyword>
<dbReference type="GO" id="GO:0016020">
    <property type="term" value="C:membrane"/>
    <property type="evidence" value="ECO:0007669"/>
    <property type="project" value="TreeGrafter"/>
</dbReference>
<gene>
    <name evidence="3" type="ORF">C0Z18_27535</name>
</gene>
<dbReference type="InterPro" id="IPR050879">
    <property type="entry name" value="Acyltransferase_3"/>
</dbReference>
<comment type="caution">
    <text evidence="3">The sequence shown here is derived from an EMBL/GenBank/DDBJ whole genome shotgun (WGS) entry which is preliminary data.</text>
</comment>
<dbReference type="AlphaFoldDB" id="A0A2N7VE50"/>
<keyword evidence="1" id="KW-0812">Transmembrane</keyword>
<accession>A0A2N7VE50</accession>
<dbReference type="PANTHER" id="PTHR23028:SF53">
    <property type="entry name" value="ACYL_TRANSF_3 DOMAIN-CONTAINING PROTEIN"/>
    <property type="match status" value="1"/>
</dbReference>
<dbReference type="EMBL" id="PNYA01000032">
    <property type="protein sequence ID" value="PMS15407.1"/>
    <property type="molecule type" value="Genomic_DNA"/>
</dbReference>
<feature type="transmembrane region" description="Helical" evidence="1">
    <location>
        <begin position="319"/>
        <end position="341"/>
    </location>
</feature>
<feature type="transmembrane region" description="Helical" evidence="1">
    <location>
        <begin position="285"/>
        <end position="307"/>
    </location>
</feature>